<sequence>MIVVLTVLSLVLGIAYGYLDVENTFISMISQNTQVILYVLMFSVGISIGMHDGIMKKLKEYHVKIFIIPVGIILGSLFGGLLCAAIFKISVGHATAIASGLGWYSFAGATISKLAGAELGSIAFLSNLMRELFSFFIIPFLAAHLGYYTCIAPAGATSEDTTLPVMLKYTNEETVVLSVLNGIICSFFVPILISVCLSVV</sequence>
<dbReference type="InterPro" id="IPR005642">
    <property type="entry name" value="LysO"/>
</dbReference>
<dbReference type="AlphaFoldDB" id="A0A3E2B1S2"/>
<feature type="transmembrane region" description="Helical" evidence="1">
    <location>
        <begin position="175"/>
        <end position="199"/>
    </location>
</feature>
<evidence type="ECO:0000313" key="3">
    <source>
        <dbReference type="Proteomes" id="UP000260649"/>
    </source>
</evidence>
<feature type="transmembrane region" description="Helical" evidence="1">
    <location>
        <begin position="66"/>
        <end position="89"/>
    </location>
</feature>
<evidence type="ECO:0000256" key="1">
    <source>
        <dbReference type="SAM" id="Phobius"/>
    </source>
</evidence>
<feature type="transmembrane region" description="Helical" evidence="1">
    <location>
        <begin position="132"/>
        <end position="155"/>
    </location>
</feature>
<evidence type="ECO:0000313" key="2">
    <source>
        <dbReference type="EMBL" id="RFT06008.1"/>
    </source>
</evidence>
<dbReference type="PANTHER" id="PTHR35804">
    <property type="entry name" value="LYSINE EXPORTER LYSO"/>
    <property type="match status" value="1"/>
</dbReference>
<feature type="transmembrane region" description="Helical" evidence="1">
    <location>
        <begin position="101"/>
        <end position="125"/>
    </location>
</feature>
<proteinExistence type="predicted"/>
<keyword evidence="3" id="KW-1185">Reference proteome</keyword>
<comment type="caution">
    <text evidence="2">The sequence shown here is derived from an EMBL/GenBank/DDBJ whole genome shotgun (WGS) entry which is preliminary data.</text>
</comment>
<name>A0A3E2B1S2_9FIRM</name>
<keyword evidence="1" id="KW-0812">Transmembrane</keyword>
<dbReference type="PANTHER" id="PTHR35804:SF1">
    <property type="entry name" value="LYSINE EXPORTER LYSO"/>
    <property type="match status" value="1"/>
</dbReference>
<dbReference type="GO" id="GO:0015661">
    <property type="term" value="F:L-lysine efflux transmembrane transporter activity"/>
    <property type="evidence" value="ECO:0007669"/>
    <property type="project" value="InterPro"/>
</dbReference>
<accession>A0A3E2B1S2</accession>
<keyword evidence="1" id="KW-1133">Transmembrane helix</keyword>
<dbReference type="GO" id="GO:0005886">
    <property type="term" value="C:plasma membrane"/>
    <property type="evidence" value="ECO:0007669"/>
    <property type="project" value="TreeGrafter"/>
</dbReference>
<reference evidence="2 3" key="1">
    <citation type="submission" date="2018-07" db="EMBL/GenBank/DDBJ databases">
        <title>GABA Modulating Bacteria of the Human Gut Microbiota.</title>
        <authorList>
            <person name="Strandwitz P."/>
            <person name="Kim K.H."/>
            <person name="Terekhova D."/>
            <person name="Liu J.K."/>
            <person name="Sharma A."/>
            <person name="Levering J."/>
            <person name="Mcdonald D."/>
            <person name="Dietrich D."/>
            <person name="Ramadhar T.R."/>
            <person name="Lekbua A."/>
            <person name="Mroue N."/>
            <person name="Liston C."/>
            <person name="Stewart E.J."/>
            <person name="Dubin M.J."/>
            <person name="Zengler K."/>
            <person name="Knight R."/>
            <person name="Gilbert J.A."/>
            <person name="Clardy J."/>
            <person name="Lewis K."/>
        </authorList>
    </citation>
    <scope>NUCLEOTIDE SEQUENCE [LARGE SCALE GENOMIC DNA]</scope>
    <source>
        <strain evidence="2 3">KLE1738</strain>
    </source>
</reference>
<feature type="transmembrane region" description="Helical" evidence="1">
    <location>
        <begin position="33"/>
        <end position="54"/>
    </location>
</feature>
<dbReference type="Pfam" id="PF03956">
    <property type="entry name" value="Lys_export"/>
    <property type="match status" value="1"/>
</dbReference>
<dbReference type="GeneID" id="97996008"/>
<dbReference type="OrthoDB" id="371078at2"/>
<dbReference type="EMBL" id="QQRQ01000019">
    <property type="protein sequence ID" value="RFT06008.1"/>
    <property type="molecule type" value="Genomic_DNA"/>
</dbReference>
<protein>
    <submittedName>
        <fullName evidence="2">Lysine exporter LysO family protein</fullName>
    </submittedName>
</protein>
<organism evidence="2 3">
    <name type="scientific">Evtepia gabavorous</name>
    <dbReference type="NCBI Taxonomy" id="2211183"/>
    <lineage>
        <taxon>Bacteria</taxon>
        <taxon>Bacillati</taxon>
        <taxon>Bacillota</taxon>
        <taxon>Clostridia</taxon>
        <taxon>Eubacteriales</taxon>
        <taxon>Evtepia</taxon>
    </lineage>
</organism>
<dbReference type="Proteomes" id="UP000260649">
    <property type="component" value="Unassembled WGS sequence"/>
</dbReference>
<gene>
    <name evidence="2" type="ORF">DV520_09705</name>
</gene>
<dbReference type="RefSeq" id="WP_117142584.1">
    <property type="nucleotide sequence ID" value="NZ_CAKXKJ010000011.1"/>
</dbReference>
<keyword evidence="1" id="KW-0472">Membrane</keyword>